<name>A0AA39P076_9AGAR</name>
<keyword evidence="2" id="KW-1185">Reference proteome</keyword>
<dbReference type="Proteomes" id="UP001175227">
    <property type="component" value="Unassembled WGS sequence"/>
</dbReference>
<evidence type="ECO:0000313" key="1">
    <source>
        <dbReference type="EMBL" id="KAK0474951.1"/>
    </source>
</evidence>
<comment type="caution">
    <text evidence="1">The sequence shown here is derived from an EMBL/GenBank/DDBJ whole genome shotgun (WGS) entry which is preliminary data.</text>
</comment>
<proteinExistence type="predicted"/>
<accession>A0AA39P076</accession>
<dbReference type="AlphaFoldDB" id="A0AA39P076"/>
<dbReference type="EMBL" id="JAUEPR010000025">
    <property type="protein sequence ID" value="KAK0474951.1"/>
    <property type="molecule type" value="Genomic_DNA"/>
</dbReference>
<reference evidence="1" key="1">
    <citation type="submission" date="2023-06" db="EMBL/GenBank/DDBJ databases">
        <authorList>
            <consortium name="Lawrence Berkeley National Laboratory"/>
            <person name="Ahrendt S."/>
            <person name="Sahu N."/>
            <person name="Indic B."/>
            <person name="Wong-Bajracharya J."/>
            <person name="Merenyi Z."/>
            <person name="Ke H.-M."/>
            <person name="Monk M."/>
            <person name="Kocsube S."/>
            <person name="Drula E."/>
            <person name="Lipzen A."/>
            <person name="Balint B."/>
            <person name="Henrissat B."/>
            <person name="Andreopoulos B."/>
            <person name="Martin F.M."/>
            <person name="Harder C.B."/>
            <person name="Rigling D."/>
            <person name="Ford K.L."/>
            <person name="Foster G.D."/>
            <person name="Pangilinan J."/>
            <person name="Papanicolaou A."/>
            <person name="Barry K."/>
            <person name="LaButti K."/>
            <person name="Viragh M."/>
            <person name="Koriabine M."/>
            <person name="Yan M."/>
            <person name="Riley R."/>
            <person name="Champramary S."/>
            <person name="Plett K.L."/>
            <person name="Tsai I.J."/>
            <person name="Slot J."/>
            <person name="Sipos G."/>
            <person name="Plett J."/>
            <person name="Nagy L.G."/>
            <person name="Grigoriev I.V."/>
        </authorList>
    </citation>
    <scope>NUCLEOTIDE SEQUENCE</scope>
    <source>
        <strain evidence="1">ICMP 16352</strain>
    </source>
</reference>
<protein>
    <submittedName>
        <fullName evidence="1">Uncharacterized protein</fullName>
    </submittedName>
</protein>
<organism evidence="1 2">
    <name type="scientific">Armillaria novae-zelandiae</name>
    <dbReference type="NCBI Taxonomy" id="153914"/>
    <lineage>
        <taxon>Eukaryota</taxon>
        <taxon>Fungi</taxon>
        <taxon>Dikarya</taxon>
        <taxon>Basidiomycota</taxon>
        <taxon>Agaricomycotina</taxon>
        <taxon>Agaricomycetes</taxon>
        <taxon>Agaricomycetidae</taxon>
        <taxon>Agaricales</taxon>
        <taxon>Marasmiineae</taxon>
        <taxon>Physalacriaceae</taxon>
        <taxon>Armillaria</taxon>
    </lineage>
</organism>
<gene>
    <name evidence="1" type="ORF">IW261DRAFT_1568441</name>
</gene>
<evidence type="ECO:0000313" key="2">
    <source>
        <dbReference type="Proteomes" id="UP001175227"/>
    </source>
</evidence>
<sequence length="204" mass="21978">MPNSLLTLASTLFNVVQIMRNLLLWAICLVGFHSNVSWCKEGSHKRRGEDDITLLTFKNPVNTTVCSETTFEWSTLTNLGSMSLTVASNDRISKIATISMSVHSFSWNPVTVPGGWYILQASLSTTTVVVNSSAFFVDGGSDWACIAGGSLPSFYATAVPPLETDPSSLVKIIAPVRISILIGGVAPFPLADVDLMCFIEVDTN</sequence>